<dbReference type="Proteomes" id="UP000002226">
    <property type="component" value="Unassembled WGS sequence"/>
</dbReference>
<comment type="caution">
    <text evidence="3">The sequence shown here is derived from an EMBL/GenBank/DDBJ whole genome shotgun (WGS) entry which is preliminary data.</text>
</comment>
<dbReference type="InterPro" id="IPR000408">
    <property type="entry name" value="Reg_chr_condens"/>
</dbReference>
<gene>
    <name evidence="3" type="ORF">TGVEG_310290</name>
</gene>
<feature type="region of interest" description="Disordered" evidence="2">
    <location>
        <begin position="321"/>
        <end position="345"/>
    </location>
</feature>
<evidence type="ECO:0000256" key="2">
    <source>
        <dbReference type="SAM" id="MobiDB-lite"/>
    </source>
</evidence>
<name>A0A125YN90_TOXGV</name>
<keyword evidence="4" id="KW-1185">Reference proteome</keyword>
<reference evidence="3" key="1">
    <citation type="submission" date="2007-03" db="EMBL/GenBank/DDBJ databases">
        <authorList>
            <person name="Paulsen I."/>
        </authorList>
    </citation>
    <scope>NUCLEOTIDE SEQUENCE</scope>
    <source>
        <strain evidence="3">VEG</strain>
    </source>
</reference>
<sequence>MEEGKHFFPCISRICKMKRHPSAASSFSPGRPASTGGVPAPFWSSSEETKDRSWRRVFHRATLPRIPRSGLAAAAALFVLSQSRPASSSAPSPRLSSSASQPRRPVLRAGGEGLDAPPSPPPASRARTDTPLCRAASVSMETRLERRMQSRNASAATTSLFSGGSLARCAGLQAGDAETGRTQKTQQILMWGDRKALPGGASSDIATPTEIAWFADQAAARAPWRQISFGPDFGVAVNEKNQAALWGSFSQKPEAQEGDSGDAGSAESTLHFVSPFYLDLSFKVVDAQCSAAELFLLSSDGRVFVLDKPHDLFARLVQSASSASSPSSPSSSSSSSSSSSGTERGLCVTKTADGTLSVACGVRLLSGLPPDREGAEACEAAAAGLATRWARRALRALGTLTGWADCVVKMNVGGTHAAFVTRRGELYCCGENLFGECGVEPRPFDEASLRVSARRVDFSDADPDRIWNGHGNREPQIVDVSCGLHHTICLSKDGKVYAFGDDSKIQLGLGDTRSNQQGVAGTTWMQRVKGNKVSIPRAVSYTYADRHLQHKPVAVLPPTGFPGIKQCAVTAVAAGDDFSLLLFQDAHQPFADELLKRNALFCCGETARGQCGRTLQQQQQVLSPVVFPRSASAVTSPSSFLVSSSRDLPGPSSIFCAEKIACGSKHCLALMASGKLVGWGFNAHGQVGTGGRVKGAISPPRTIAVDSEETPELPSSSEKDRETPGTLSPPLPRYLASEDGLPNFAIKNVFCNFNASAAIRAR</sequence>
<dbReference type="InterPro" id="IPR051553">
    <property type="entry name" value="Ran_GTPase-activating"/>
</dbReference>
<feature type="region of interest" description="Disordered" evidence="2">
    <location>
        <begin position="22"/>
        <end position="46"/>
    </location>
</feature>
<dbReference type="EMBL" id="AAYL02000048">
    <property type="protein sequence ID" value="ESS34806.1"/>
    <property type="molecule type" value="Genomic_DNA"/>
</dbReference>
<feature type="repeat" description="RCC1" evidence="1">
    <location>
        <begin position="424"/>
        <end position="493"/>
    </location>
</feature>
<dbReference type="PaxDb" id="5811-TGME49_110290"/>
<dbReference type="PROSITE" id="PS50012">
    <property type="entry name" value="RCC1_3"/>
    <property type="match status" value="2"/>
</dbReference>
<dbReference type="STRING" id="432359.A0A125YN90"/>
<feature type="compositionally biased region" description="Low complexity" evidence="2">
    <location>
        <begin position="85"/>
        <end position="104"/>
    </location>
</feature>
<feature type="compositionally biased region" description="Low complexity" evidence="2">
    <location>
        <begin position="321"/>
        <end position="340"/>
    </location>
</feature>
<feature type="repeat" description="RCC1" evidence="1">
    <location>
        <begin position="494"/>
        <end position="585"/>
    </location>
</feature>
<evidence type="ECO:0000313" key="4">
    <source>
        <dbReference type="Proteomes" id="UP000002226"/>
    </source>
</evidence>
<feature type="region of interest" description="Disordered" evidence="2">
    <location>
        <begin position="706"/>
        <end position="732"/>
    </location>
</feature>
<dbReference type="PANTHER" id="PTHR45982:SF1">
    <property type="entry name" value="REGULATOR OF CHROMOSOME CONDENSATION"/>
    <property type="match status" value="1"/>
</dbReference>
<dbReference type="InterPro" id="IPR009091">
    <property type="entry name" value="RCC1/BLIP-II"/>
</dbReference>
<dbReference type="AlphaFoldDB" id="A0A125YN90"/>
<proteinExistence type="predicted"/>
<dbReference type="OMA" id="QQILMWG"/>
<dbReference type="Pfam" id="PF13540">
    <property type="entry name" value="RCC1_2"/>
    <property type="match status" value="3"/>
</dbReference>
<dbReference type="PROSITE" id="PS00626">
    <property type="entry name" value="RCC1_2"/>
    <property type="match status" value="1"/>
</dbReference>
<dbReference type="Gene3D" id="2.130.10.30">
    <property type="entry name" value="Regulator of chromosome condensation 1/beta-lactamase-inhibitor protein II"/>
    <property type="match status" value="3"/>
</dbReference>
<accession>A0A125YN90</accession>
<dbReference type="eggNOG" id="KOG0941">
    <property type="taxonomic scope" value="Eukaryota"/>
</dbReference>
<dbReference type="OrthoDB" id="8068875at2759"/>
<dbReference type="VEuPathDB" id="ToxoDB:TGVEG_310290"/>
<evidence type="ECO:0000256" key="1">
    <source>
        <dbReference type="PROSITE-ProRule" id="PRU00235"/>
    </source>
</evidence>
<dbReference type="SUPFAM" id="SSF50985">
    <property type="entry name" value="RCC1/BLIP-II"/>
    <property type="match status" value="2"/>
</dbReference>
<dbReference type="PANTHER" id="PTHR45982">
    <property type="entry name" value="REGULATOR OF CHROMOSOME CONDENSATION"/>
    <property type="match status" value="1"/>
</dbReference>
<protein>
    <submittedName>
        <fullName evidence="3">Regulator of chromosome condensation (RCC1) repeat-containing protein</fullName>
    </submittedName>
</protein>
<feature type="region of interest" description="Disordered" evidence="2">
    <location>
        <begin position="85"/>
        <end position="130"/>
    </location>
</feature>
<evidence type="ECO:0000313" key="3">
    <source>
        <dbReference type="EMBL" id="ESS34806.1"/>
    </source>
</evidence>
<organism evidence="3 4">
    <name type="scientific">Toxoplasma gondii (strain ATCC 50861 / VEG)</name>
    <dbReference type="NCBI Taxonomy" id="432359"/>
    <lineage>
        <taxon>Eukaryota</taxon>
        <taxon>Sar</taxon>
        <taxon>Alveolata</taxon>
        <taxon>Apicomplexa</taxon>
        <taxon>Conoidasida</taxon>
        <taxon>Coccidia</taxon>
        <taxon>Eucoccidiorida</taxon>
        <taxon>Eimeriorina</taxon>
        <taxon>Sarcocystidae</taxon>
        <taxon>Toxoplasma</taxon>
    </lineage>
</organism>